<sequence length="122" mass="13525">MTRHLTVEELLDIAQRLPEDPACWDLGALEAAVARTRAHRMERDVYGSLTLKAAALLQLLALLEPLEHHNALFAWASARTFLAVNGVPLLCKTDDAIDLVLAAGRRELTVKDISARLRTWTS</sequence>
<dbReference type="EMBL" id="JBHSPB010000023">
    <property type="protein sequence ID" value="MFC5724071.1"/>
    <property type="molecule type" value="Genomic_DNA"/>
</dbReference>
<name>A0ABW0Z5I7_9ACTN</name>
<dbReference type="Proteomes" id="UP001596083">
    <property type="component" value="Unassembled WGS sequence"/>
</dbReference>
<evidence type="ECO:0000313" key="1">
    <source>
        <dbReference type="EMBL" id="MFC5724071.1"/>
    </source>
</evidence>
<comment type="caution">
    <text evidence="1">The sequence shown here is derived from an EMBL/GenBank/DDBJ whole genome shotgun (WGS) entry which is preliminary data.</text>
</comment>
<dbReference type="InterPro" id="IPR053737">
    <property type="entry name" value="Type_II_TA_Toxin"/>
</dbReference>
<protein>
    <submittedName>
        <fullName evidence="1">Fic family toxin-antitoxin system, toxin component</fullName>
    </submittedName>
</protein>
<dbReference type="Gene3D" id="1.20.120.1870">
    <property type="entry name" value="Fic/DOC protein, Fido domain"/>
    <property type="match status" value="1"/>
</dbReference>
<keyword evidence="2" id="KW-1185">Reference proteome</keyword>
<dbReference type="RefSeq" id="WP_390320501.1">
    <property type="nucleotide sequence ID" value="NZ_JBHSPB010000023.1"/>
</dbReference>
<organism evidence="1 2">
    <name type="scientific">Streptomyces gamaensis</name>
    <dbReference type="NCBI Taxonomy" id="1763542"/>
    <lineage>
        <taxon>Bacteria</taxon>
        <taxon>Bacillati</taxon>
        <taxon>Actinomycetota</taxon>
        <taxon>Actinomycetes</taxon>
        <taxon>Kitasatosporales</taxon>
        <taxon>Streptomycetaceae</taxon>
        <taxon>Streptomyces</taxon>
    </lineage>
</organism>
<accession>A0ABW0Z5I7</accession>
<reference evidence="2" key="1">
    <citation type="journal article" date="2019" name="Int. J. Syst. Evol. Microbiol.">
        <title>The Global Catalogue of Microorganisms (GCM) 10K type strain sequencing project: providing services to taxonomists for standard genome sequencing and annotation.</title>
        <authorList>
            <consortium name="The Broad Institute Genomics Platform"/>
            <consortium name="The Broad Institute Genome Sequencing Center for Infectious Disease"/>
            <person name="Wu L."/>
            <person name="Ma J."/>
        </authorList>
    </citation>
    <scope>NUCLEOTIDE SEQUENCE [LARGE SCALE GENOMIC DNA]</scope>
    <source>
        <strain evidence="2">CGMCC 4.7304</strain>
    </source>
</reference>
<evidence type="ECO:0000313" key="2">
    <source>
        <dbReference type="Proteomes" id="UP001596083"/>
    </source>
</evidence>
<proteinExistence type="predicted"/>
<gene>
    <name evidence="1" type="ORF">ACFP1Z_28275</name>
</gene>